<organism evidence="7 8">
    <name type="scientific">Aspergillus mulundensis</name>
    <dbReference type="NCBI Taxonomy" id="1810919"/>
    <lineage>
        <taxon>Eukaryota</taxon>
        <taxon>Fungi</taxon>
        <taxon>Dikarya</taxon>
        <taxon>Ascomycota</taxon>
        <taxon>Pezizomycotina</taxon>
        <taxon>Eurotiomycetes</taxon>
        <taxon>Eurotiomycetidae</taxon>
        <taxon>Eurotiales</taxon>
        <taxon>Aspergillaceae</taxon>
        <taxon>Aspergillus</taxon>
        <taxon>Aspergillus subgen. Nidulantes</taxon>
    </lineage>
</organism>
<dbReference type="SMART" id="SM00066">
    <property type="entry name" value="GAL4"/>
    <property type="match status" value="1"/>
</dbReference>
<evidence type="ECO:0000256" key="2">
    <source>
        <dbReference type="ARBA" id="ARBA00023125"/>
    </source>
</evidence>
<reference evidence="7 8" key="1">
    <citation type="journal article" date="2018" name="IMA Fungus">
        <title>IMA Genome-F 9: Draft genome sequence of Annulohypoxylon stygium, Aspergillus mulundensis, Berkeleyomyces basicola (syn. Thielaviopsis basicola), Ceratocystis smalleyi, two Cercospora beticola strains, Coleophoma cylindrospora, Fusarium fracticaudum, Phialophora cf. hyalina, and Morchella septimelata.</title>
        <authorList>
            <person name="Wingfield B.D."/>
            <person name="Bills G.F."/>
            <person name="Dong Y."/>
            <person name="Huang W."/>
            <person name="Nel W.J."/>
            <person name="Swalarsk-Parry B.S."/>
            <person name="Vaghefi N."/>
            <person name="Wilken P.M."/>
            <person name="An Z."/>
            <person name="de Beer Z.W."/>
            <person name="De Vos L."/>
            <person name="Chen L."/>
            <person name="Duong T.A."/>
            <person name="Gao Y."/>
            <person name="Hammerbacher A."/>
            <person name="Kikkert J.R."/>
            <person name="Li Y."/>
            <person name="Li H."/>
            <person name="Li K."/>
            <person name="Li Q."/>
            <person name="Liu X."/>
            <person name="Ma X."/>
            <person name="Naidoo K."/>
            <person name="Pethybridge S.J."/>
            <person name="Sun J."/>
            <person name="Steenkamp E.T."/>
            <person name="van der Nest M.A."/>
            <person name="van Wyk S."/>
            <person name="Wingfield M.J."/>
            <person name="Xiong C."/>
            <person name="Yue Q."/>
            <person name="Zhang X."/>
        </authorList>
    </citation>
    <scope>NUCLEOTIDE SEQUENCE [LARGE SCALE GENOMIC DNA]</scope>
    <source>
        <strain evidence="7 8">DSM 5745</strain>
    </source>
</reference>
<dbReference type="Gene3D" id="4.10.240.10">
    <property type="entry name" value="Zn(2)-C6 fungal-type DNA-binding domain"/>
    <property type="match status" value="1"/>
</dbReference>
<accession>A0A3D8T5X9</accession>
<evidence type="ECO:0000313" key="7">
    <source>
        <dbReference type="EMBL" id="RDW93939.1"/>
    </source>
</evidence>
<dbReference type="InterPro" id="IPR001138">
    <property type="entry name" value="Zn2Cys6_DnaBD"/>
</dbReference>
<keyword evidence="2" id="KW-0238">DNA-binding</keyword>
<evidence type="ECO:0000256" key="3">
    <source>
        <dbReference type="ARBA" id="ARBA00023163"/>
    </source>
</evidence>
<evidence type="ECO:0000313" key="8">
    <source>
        <dbReference type="Proteomes" id="UP000256690"/>
    </source>
</evidence>
<comment type="caution">
    <text evidence="7">The sequence shown here is derived from an EMBL/GenBank/DDBJ whole genome shotgun (WGS) entry which is preliminary data.</text>
</comment>
<dbReference type="RefSeq" id="XP_026609122.1">
    <property type="nucleotide sequence ID" value="XM_026743277.1"/>
</dbReference>
<dbReference type="GO" id="GO:0008270">
    <property type="term" value="F:zinc ion binding"/>
    <property type="evidence" value="ECO:0007669"/>
    <property type="project" value="InterPro"/>
</dbReference>
<dbReference type="GO" id="GO:0003677">
    <property type="term" value="F:DNA binding"/>
    <property type="evidence" value="ECO:0007669"/>
    <property type="project" value="UniProtKB-KW"/>
</dbReference>
<protein>
    <recommendedName>
        <fullName evidence="6">Zn(2)-C6 fungal-type domain-containing protein</fullName>
    </recommendedName>
</protein>
<keyword evidence="3" id="KW-0804">Transcription</keyword>
<dbReference type="STRING" id="1810919.A0A3D8T5X9"/>
<dbReference type="Pfam" id="PF00172">
    <property type="entry name" value="Zn_clus"/>
    <property type="match status" value="1"/>
</dbReference>
<evidence type="ECO:0000256" key="4">
    <source>
        <dbReference type="ARBA" id="ARBA00023242"/>
    </source>
</evidence>
<keyword evidence="8" id="KW-1185">Reference proteome</keyword>
<evidence type="ECO:0000256" key="1">
    <source>
        <dbReference type="ARBA" id="ARBA00023015"/>
    </source>
</evidence>
<dbReference type="PROSITE" id="PS50048">
    <property type="entry name" value="ZN2_CY6_FUNGAL_2"/>
    <property type="match status" value="1"/>
</dbReference>
<dbReference type="AlphaFoldDB" id="A0A3D8T5X9"/>
<dbReference type="PANTHER" id="PTHR31668">
    <property type="entry name" value="GLUCOSE TRANSPORT TRANSCRIPTION REGULATOR RGT1-RELATED-RELATED"/>
    <property type="match status" value="1"/>
</dbReference>
<dbReference type="EMBL" id="PVWQ01000001">
    <property type="protein sequence ID" value="RDW93939.1"/>
    <property type="molecule type" value="Genomic_DNA"/>
</dbReference>
<sequence length="512" mass="56464">MSQPAQRPQPETAEGQKLRRLACDRCRGQKLKCVRLGLSEKCQRCTTADAICTFGKPLPPGRRATKPAAQKMEVESTVPKLPVAVSRTELESTSVLNEISAPVGILHADSPGFSESLWVHGSDMDADNFYNILYDEGGAIDLDGHSLDTWPAKADSMGDTSPWQTMGPIGDEGDTLVFSPHEGRSPQSQKRLSTTQSKREGPTKRPASQTSGSTAGSLDEAATTPDTMGLMQHLMHLSRALYELESRYLPNGDSNHTLMAAYGVFPTELSGQVLQAAIDFLAFLQCFFLVDEPSSYSPGQFLATNRRDQSFLDLTDLDQRSCLHAYGTLVPPPYEHIYLAPTNYGFTHSSALEWPPARQIATPDKPTSQQLISNYMRLLRLYLLLHKCIYDYVRLTASNPSQRQPIWSNMTLGGTVLDQFADFQIKLVLQVVARLLEDIEVALGLPEGCRVGKMAAAENGRRGILGTYVSTHFIEMCMFEATAGPDQGRYTIIRLRDIMHRLSSALDTPTVC</sequence>
<dbReference type="InterPro" id="IPR050797">
    <property type="entry name" value="Carb_Metab_Trans_Reg"/>
</dbReference>
<dbReference type="SUPFAM" id="SSF57701">
    <property type="entry name" value="Zn2/Cys6 DNA-binding domain"/>
    <property type="match status" value="1"/>
</dbReference>
<feature type="region of interest" description="Disordered" evidence="5">
    <location>
        <begin position="153"/>
        <end position="222"/>
    </location>
</feature>
<gene>
    <name evidence="7" type="ORF">DSM5745_01261</name>
</gene>
<proteinExistence type="predicted"/>
<feature type="compositionally biased region" description="Polar residues" evidence="5">
    <location>
        <begin position="185"/>
        <end position="196"/>
    </location>
</feature>
<name>A0A3D8T5X9_9EURO</name>
<keyword evidence="4" id="KW-0539">Nucleus</keyword>
<feature type="compositionally biased region" description="Polar residues" evidence="5">
    <location>
        <begin position="206"/>
        <end position="216"/>
    </location>
</feature>
<dbReference type="Proteomes" id="UP000256690">
    <property type="component" value="Unassembled WGS sequence"/>
</dbReference>
<evidence type="ECO:0000256" key="5">
    <source>
        <dbReference type="SAM" id="MobiDB-lite"/>
    </source>
</evidence>
<keyword evidence="1" id="KW-0805">Transcription regulation</keyword>
<dbReference type="GeneID" id="38111631"/>
<feature type="domain" description="Zn(2)-C6 fungal-type" evidence="6">
    <location>
        <begin position="22"/>
        <end position="54"/>
    </location>
</feature>
<dbReference type="OrthoDB" id="4330117at2759"/>
<dbReference type="CDD" id="cd00067">
    <property type="entry name" value="GAL4"/>
    <property type="match status" value="1"/>
</dbReference>
<evidence type="ECO:0000259" key="6">
    <source>
        <dbReference type="PROSITE" id="PS50048"/>
    </source>
</evidence>
<dbReference type="GO" id="GO:0000981">
    <property type="term" value="F:DNA-binding transcription factor activity, RNA polymerase II-specific"/>
    <property type="evidence" value="ECO:0007669"/>
    <property type="project" value="InterPro"/>
</dbReference>
<dbReference type="PROSITE" id="PS00463">
    <property type="entry name" value="ZN2_CY6_FUNGAL_1"/>
    <property type="match status" value="1"/>
</dbReference>
<dbReference type="InterPro" id="IPR036864">
    <property type="entry name" value="Zn2-C6_fun-type_DNA-bd_sf"/>
</dbReference>